<dbReference type="OrthoDB" id="9805455at2"/>
<comment type="cofactor">
    <cofactor evidence="12">
        <name>Mg(2+)</name>
        <dbReference type="ChEBI" id="CHEBI:18420"/>
    </cofactor>
    <text evidence="12">Binds 2 magnesium ions per tetramer.</text>
</comment>
<dbReference type="PANTHER" id="PTHR10947">
    <property type="entry name" value="PHENYLALANYL-TRNA SYNTHETASE BETA CHAIN AND LEUCINE-RICH REPEAT-CONTAINING PROTEIN 47"/>
    <property type="match status" value="1"/>
</dbReference>
<dbReference type="Gene3D" id="3.30.930.10">
    <property type="entry name" value="Bira Bifunctional Protein, Domain 2"/>
    <property type="match status" value="1"/>
</dbReference>
<dbReference type="InterPro" id="IPR004532">
    <property type="entry name" value="Phe-tRNA-ligase_IIc_bsu_bact"/>
</dbReference>
<dbReference type="InterPro" id="IPR005147">
    <property type="entry name" value="tRNA_synthase_B5-dom"/>
</dbReference>
<evidence type="ECO:0000256" key="5">
    <source>
        <dbReference type="ARBA" id="ARBA00022723"/>
    </source>
</evidence>
<dbReference type="FunFam" id="3.30.56.10:FF:000001">
    <property type="entry name" value="Phenylalanine--tRNA ligase beta subunit"/>
    <property type="match status" value="1"/>
</dbReference>
<keyword evidence="6 12" id="KW-0547">Nucleotide-binding</keyword>
<evidence type="ECO:0000256" key="6">
    <source>
        <dbReference type="ARBA" id="ARBA00022741"/>
    </source>
</evidence>
<dbReference type="Pfam" id="PF03483">
    <property type="entry name" value="B3_4"/>
    <property type="match status" value="1"/>
</dbReference>
<comment type="catalytic activity">
    <reaction evidence="11 12">
        <text>tRNA(Phe) + L-phenylalanine + ATP = L-phenylalanyl-tRNA(Phe) + AMP + diphosphate + H(+)</text>
        <dbReference type="Rhea" id="RHEA:19413"/>
        <dbReference type="Rhea" id="RHEA-COMP:9668"/>
        <dbReference type="Rhea" id="RHEA-COMP:9699"/>
        <dbReference type="ChEBI" id="CHEBI:15378"/>
        <dbReference type="ChEBI" id="CHEBI:30616"/>
        <dbReference type="ChEBI" id="CHEBI:33019"/>
        <dbReference type="ChEBI" id="CHEBI:58095"/>
        <dbReference type="ChEBI" id="CHEBI:78442"/>
        <dbReference type="ChEBI" id="CHEBI:78531"/>
        <dbReference type="ChEBI" id="CHEBI:456215"/>
        <dbReference type="EC" id="6.1.1.20"/>
    </reaction>
</comment>
<dbReference type="FunFam" id="3.50.40.10:FF:000001">
    <property type="entry name" value="Phenylalanine--tRNA ligase beta subunit"/>
    <property type="match status" value="1"/>
</dbReference>
<evidence type="ECO:0000256" key="3">
    <source>
        <dbReference type="ARBA" id="ARBA00022490"/>
    </source>
</evidence>
<keyword evidence="10 12" id="KW-0030">Aminoacyl-tRNA synthetase</keyword>
<accession>A0A518CPJ5</accession>
<dbReference type="InterPro" id="IPR036690">
    <property type="entry name" value="Fdx_antiC-bd_sf"/>
</dbReference>
<keyword evidence="8 12" id="KW-0460">Magnesium</keyword>
<dbReference type="SUPFAM" id="SSF54991">
    <property type="entry name" value="Anticodon-binding domain of PheRS"/>
    <property type="match status" value="1"/>
</dbReference>
<organism evidence="15 16">
    <name type="scientific">Polystyrenella longa</name>
    <dbReference type="NCBI Taxonomy" id="2528007"/>
    <lineage>
        <taxon>Bacteria</taxon>
        <taxon>Pseudomonadati</taxon>
        <taxon>Planctomycetota</taxon>
        <taxon>Planctomycetia</taxon>
        <taxon>Planctomycetales</taxon>
        <taxon>Planctomycetaceae</taxon>
        <taxon>Polystyrenella</taxon>
    </lineage>
</organism>
<dbReference type="SUPFAM" id="SSF46955">
    <property type="entry name" value="Putative DNA-binding domain"/>
    <property type="match status" value="2"/>
</dbReference>
<dbReference type="Pfam" id="PF03147">
    <property type="entry name" value="FDX-ACB"/>
    <property type="match status" value="1"/>
</dbReference>
<dbReference type="SMART" id="SM00873">
    <property type="entry name" value="B3_4"/>
    <property type="match status" value="1"/>
</dbReference>
<keyword evidence="16" id="KW-1185">Reference proteome</keyword>
<name>A0A518CPJ5_9PLAN</name>
<reference evidence="15 16" key="1">
    <citation type="submission" date="2019-02" db="EMBL/GenBank/DDBJ databases">
        <title>Deep-cultivation of Planctomycetes and their phenomic and genomic characterization uncovers novel biology.</title>
        <authorList>
            <person name="Wiegand S."/>
            <person name="Jogler M."/>
            <person name="Boedeker C."/>
            <person name="Pinto D."/>
            <person name="Vollmers J."/>
            <person name="Rivas-Marin E."/>
            <person name="Kohn T."/>
            <person name="Peeters S.H."/>
            <person name="Heuer A."/>
            <person name="Rast P."/>
            <person name="Oberbeckmann S."/>
            <person name="Bunk B."/>
            <person name="Jeske O."/>
            <person name="Meyerdierks A."/>
            <person name="Storesund J.E."/>
            <person name="Kallscheuer N."/>
            <person name="Luecker S."/>
            <person name="Lage O.M."/>
            <person name="Pohl T."/>
            <person name="Merkel B.J."/>
            <person name="Hornburger P."/>
            <person name="Mueller R.-W."/>
            <person name="Bruemmer F."/>
            <person name="Labrenz M."/>
            <person name="Spormann A.M."/>
            <person name="Op den Camp H."/>
            <person name="Overmann J."/>
            <person name="Amann R."/>
            <person name="Jetten M.S.M."/>
            <person name="Mascher T."/>
            <person name="Medema M.H."/>
            <person name="Devos D.P."/>
            <person name="Kaster A.-K."/>
            <person name="Ovreas L."/>
            <person name="Rohde M."/>
            <person name="Galperin M.Y."/>
            <person name="Jogler C."/>
        </authorList>
    </citation>
    <scope>NUCLEOTIDE SEQUENCE [LARGE SCALE GENOMIC DNA]</scope>
    <source>
        <strain evidence="15 16">Pla110</strain>
    </source>
</reference>
<keyword evidence="9 12" id="KW-0648">Protein biosynthesis</keyword>
<feature type="binding site" evidence="12">
    <location>
        <position position="353"/>
    </location>
    <ligand>
        <name>Mg(2+)</name>
        <dbReference type="ChEBI" id="CHEBI:18420"/>
        <note>shared with alpha subunit</note>
    </ligand>
</feature>
<comment type="subunit">
    <text evidence="2 12">Tetramer of two alpha and two beta subunits.</text>
</comment>
<dbReference type="SMART" id="SM00874">
    <property type="entry name" value="B5"/>
    <property type="match status" value="1"/>
</dbReference>
<dbReference type="PROSITE" id="PS51483">
    <property type="entry name" value="B5"/>
    <property type="match status" value="1"/>
</dbReference>
<comment type="similarity">
    <text evidence="1 12">Belongs to the phenylalanyl-tRNA synthetase beta subunit family. Type 1 subfamily.</text>
</comment>
<dbReference type="GO" id="GO:0000287">
    <property type="term" value="F:magnesium ion binding"/>
    <property type="evidence" value="ECO:0007669"/>
    <property type="project" value="UniProtKB-UniRule"/>
</dbReference>
<dbReference type="InterPro" id="IPR045864">
    <property type="entry name" value="aa-tRNA-synth_II/BPL/LPL"/>
</dbReference>
<dbReference type="EC" id="6.1.1.20" evidence="12"/>
<dbReference type="EMBL" id="CP036281">
    <property type="protein sequence ID" value="QDU81141.1"/>
    <property type="molecule type" value="Genomic_DNA"/>
</dbReference>
<dbReference type="SUPFAM" id="SSF56037">
    <property type="entry name" value="PheT/TilS domain"/>
    <property type="match status" value="1"/>
</dbReference>
<dbReference type="Gene3D" id="3.50.40.10">
    <property type="entry name" value="Phenylalanyl-trna Synthetase, Chain B, domain 3"/>
    <property type="match status" value="1"/>
</dbReference>
<dbReference type="Gene3D" id="3.30.56.10">
    <property type="match status" value="2"/>
</dbReference>
<keyword evidence="7 12" id="KW-0067">ATP-binding</keyword>
<keyword evidence="3 12" id="KW-0963">Cytoplasm</keyword>
<dbReference type="Pfam" id="PF03484">
    <property type="entry name" value="B5"/>
    <property type="match status" value="1"/>
</dbReference>
<dbReference type="KEGG" id="plon:Pla110_28780"/>
<feature type="binding site" evidence="12">
    <location>
        <position position="344"/>
    </location>
    <ligand>
        <name>Mg(2+)</name>
        <dbReference type="ChEBI" id="CHEBI:18420"/>
        <note>shared with alpha subunit</note>
    </ligand>
</feature>
<dbReference type="GO" id="GO:0003723">
    <property type="term" value="F:RNA binding"/>
    <property type="evidence" value="ECO:0007669"/>
    <property type="project" value="InterPro"/>
</dbReference>
<evidence type="ECO:0000256" key="9">
    <source>
        <dbReference type="ARBA" id="ARBA00022917"/>
    </source>
</evidence>
<dbReference type="SUPFAM" id="SSF55681">
    <property type="entry name" value="Class II aaRS and biotin synthetases"/>
    <property type="match status" value="1"/>
</dbReference>
<dbReference type="SMART" id="SM00896">
    <property type="entry name" value="FDX-ACB"/>
    <property type="match status" value="1"/>
</dbReference>
<keyword evidence="5 12" id="KW-0479">Metal-binding</keyword>
<evidence type="ECO:0000313" key="15">
    <source>
        <dbReference type="EMBL" id="QDU81141.1"/>
    </source>
</evidence>
<dbReference type="InterPro" id="IPR041616">
    <property type="entry name" value="PheRS_beta_core"/>
</dbReference>
<evidence type="ECO:0000256" key="1">
    <source>
        <dbReference type="ARBA" id="ARBA00008653"/>
    </source>
</evidence>
<dbReference type="GO" id="GO:0009328">
    <property type="term" value="C:phenylalanine-tRNA ligase complex"/>
    <property type="evidence" value="ECO:0007669"/>
    <property type="project" value="TreeGrafter"/>
</dbReference>
<evidence type="ECO:0000256" key="2">
    <source>
        <dbReference type="ARBA" id="ARBA00011209"/>
    </source>
</evidence>
<dbReference type="InterPro" id="IPR009061">
    <property type="entry name" value="DNA-bd_dom_put_sf"/>
</dbReference>
<evidence type="ECO:0000259" key="13">
    <source>
        <dbReference type="PROSITE" id="PS51447"/>
    </source>
</evidence>
<proteinExistence type="inferred from homology"/>
<sequence length="674" mass="75248">MIASWDWLTEYVSLDMSLDNLTDRLTISGLNLEGIEEVGGETAIDLEVTSNRADCLGHIGIAREVACLFDKKLTIPAAEPTATGDAVDEVTSVTIDCPELCPRYVARVIRNVKVGPSPDWLQKRLATLGIASINNVVDITNYVLMECGQPLHAFDFDKLSGQKIVVRKATKGEKITAIDQREYELDAEMCVIADVDRPVAIAGVMGGLDTEISAGTTNILIEVANFTPLTVRSTARKLSLHSDSSFRFERYIDVHQMDWASRRCCDLILQIAGGELLEGSIDVGEQPTEKTEQVTLRFSQIKRLLGIDIDPKTAVEILTVLGLKQVGKTTKTDATFIAPTWRRDLTREVDLIEEVARIYGYDQIPEDRFLPVHLTTPTEKDQTTRQLYKVLNGLGFSEAYTVSFVSREDHELFQPFGELEPLHVEHSTRKKENLLRQSLIPSLLRSRRENERHNVFNAELFEIAKVYVKAKPGAPEQEVEPMRLSMVSGRSFLELKGAIETIANRINDGLVMEAKPADIGQFEPGRGAELSLDGKPFGWIGEISRDVQDKLSLRDTVCVAELDLATLIDIRKQIKHATELPQFPNITRDFNFVMNESVEWNDLETTVRSAGGKLLENIQYGGMFRGKQLGADLKSYLMHVSFRSSERTLTSEEVDAAHADIVAACEKKLNVNLR</sequence>
<dbReference type="Pfam" id="PF17759">
    <property type="entry name" value="tRNA_synthFbeta"/>
    <property type="match status" value="1"/>
</dbReference>
<evidence type="ECO:0000256" key="4">
    <source>
        <dbReference type="ARBA" id="ARBA00022598"/>
    </source>
</evidence>
<feature type="binding site" evidence="12">
    <location>
        <position position="354"/>
    </location>
    <ligand>
        <name>Mg(2+)</name>
        <dbReference type="ChEBI" id="CHEBI:18420"/>
        <note>shared with alpha subunit</note>
    </ligand>
</feature>
<evidence type="ECO:0000259" key="14">
    <source>
        <dbReference type="PROSITE" id="PS51483"/>
    </source>
</evidence>
<evidence type="ECO:0000256" key="10">
    <source>
        <dbReference type="ARBA" id="ARBA00023146"/>
    </source>
</evidence>
<dbReference type="PANTHER" id="PTHR10947:SF0">
    <property type="entry name" value="PHENYLALANINE--TRNA LIGASE BETA SUBUNIT"/>
    <property type="match status" value="1"/>
</dbReference>
<dbReference type="AlphaFoldDB" id="A0A518CPJ5"/>
<dbReference type="InterPro" id="IPR045060">
    <property type="entry name" value="Phe-tRNA-ligase_IIc_bsu"/>
</dbReference>
<dbReference type="GO" id="GO:0004826">
    <property type="term" value="F:phenylalanine-tRNA ligase activity"/>
    <property type="evidence" value="ECO:0007669"/>
    <property type="project" value="UniProtKB-UniRule"/>
</dbReference>
<dbReference type="InterPro" id="IPR005121">
    <property type="entry name" value="Fdx_antiC-bd"/>
</dbReference>
<dbReference type="HAMAP" id="MF_00283">
    <property type="entry name" value="Phe_tRNA_synth_beta1"/>
    <property type="match status" value="1"/>
</dbReference>
<evidence type="ECO:0000313" key="16">
    <source>
        <dbReference type="Proteomes" id="UP000317178"/>
    </source>
</evidence>
<dbReference type="GO" id="GO:0006432">
    <property type="term" value="P:phenylalanyl-tRNA aminoacylation"/>
    <property type="evidence" value="ECO:0007669"/>
    <property type="project" value="UniProtKB-UniRule"/>
</dbReference>
<dbReference type="PROSITE" id="PS51447">
    <property type="entry name" value="FDX_ACB"/>
    <property type="match status" value="1"/>
</dbReference>
<comment type="subcellular location">
    <subcellularLocation>
        <location evidence="12">Cytoplasm</location>
    </subcellularLocation>
</comment>
<evidence type="ECO:0000256" key="8">
    <source>
        <dbReference type="ARBA" id="ARBA00022842"/>
    </source>
</evidence>
<evidence type="ECO:0000256" key="7">
    <source>
        <dbReference type="ARBA" id="ARBA00022840"/>
    </source>
</evidence>
<evidence type="ECO:0000256" key="11">
    <source>
        <dbReference type="ARBA" id="ARBA00049255"/>
    </source>
</evidence>
<gene>
    <name evidence="12 15" type="primary">pheT</name>
    <name evidence="15" type="ORF">Pla110_28780</name>
</gene>
<dbReference type="RefSeq" id="WP_144996352.1">
    <property type="nucleotide sequence ID" value="NZ_CP036281.1"/>
</dbReference>
<dbReference type="NCBIfam" id="TIGR00472">
    <property type="entry name" value="pheT_bact"/>
    <property type="match status" value="1"/>
</dbReference>
<keyword evidence="4 12" id="KW-0436">Ligase</keyword>
<feature type="domain" description="FDX-ACB" evidence="13">
    <location>
        <begin position="581"/>
        <end position="674"/>
    </location>
</feature>
<dbReference type="InterPro" id="IPR020825">
    <property type="entry name" value="Phe-tRNA_synthase-like_B3/B4"/>
</dbReference>
<dbReference type="Gene3D" id="3.30.70.380">
    <property type="entry name" value="Ferrodoxin-fold anticodon-binding domain"/>
    <property type="match status" value="1"/>
</dbReference>
<protein>
    <recommendedName>
        <fullName evidence="12">Phenylalanine--tRNA ligase beta subunit</fullName>
        <ecNumber evidence="12">6.1.1.20</ecNumber>
    </recommendedName>
    <alternativeName>
        <fullName evidence="12">Phenylalanyl-tRNA synthetase beta subunit</fullName>
        <shortName evidence="12">PheRS</shortName>
    </alternativeName>
</protein>
<feature type="domain" description="B5" evidence="14">
    <location>
        <begin position="289"/>
        <end position="366"/>
    </location>
</feature>
<feature type="binding site" evidence="12">
    <location>
        <position position="350"/>
    </location>
    <ligand>
        <name>Mg(2+)</name>
        <dbReference type="ChEBI" id="CHEBI:18420"/>
        <note>shared with alpha subunit</note>
    </ligand>
</feature>
<dbReference type="Proteomes" id="UP000317178">
    <property type="component" value="Chromosome"/>
</dbReference>
<dbReference type="InterPro" id="IPR005146">
    <property type="entry name" value="B3/B4_tRNA-bd"/>
</dbReference>
<evidence type="ECO:0000256" key="12">
    <source>
        <dbReference type="HAMAP-Rule" id="MF_00283"/>
    </source>
</evidence>
<dbReference type="GO" id="GO:0005524">
    <property type="term" value="F:ATP binding"/>
    <property type="evidence" value="ECO:0007669"/>
    <property type="project" value="UniProtKB-UniRule"/>
</dbReference>